<dbReference type="GO" id="GO:0006633">
    <property type="term" value="P:fatty acid biosynthetic process"/>
    <property type="evidence" value="ECO:0007669"/>
    <property type="project" value="InterPro"/>
</dbReference>
<evidence type="ECO:0000313" key="5">
    <source>
        <dbReference type="EMBL" id="ABC32181.1"/>
    </source>
</evidence>
<keyword evidence="6" id="KW-1185">Reference proteome</keyword>
<keyword evidence="2" id="KW-0012">Acyltransferase</keyword>
<protein>
    <submittedName>
        <fullName evidence="5">3-oxoacyl-[acyl-carrier-protein] synthase III</fullName>
    </submittedName>
</protein>
<proteinExistence type="predicted"/>
<evidence type="ECO:0000256" key="1">
    <source>
        <dbReference type="ARBA" id="ARBA00022679"/>
    </source>
</evidence>
<dbReference type="AlphaFoldDB" id="Q2SAZ3"/>
<evidence type="ECO:0000259" key="4">
    <source>
        <dbReference type="Pfam" id="PF08545"/>
    </source>
</evidence>
<dbReference type="Pfam" id="PF08541">
    <property type="entry name" value="ACP_syn_III_C"/>
    <property type="match status" value="1"/>
</dbReference>
<dbReference type="SUPFAM" id="SSF53901">
    <property type="entry name" value="Thiolase-like"/>
    <property type="match status" value="1"/>
</dbReference>
<gene>
    <name evidence="5" type="ordered locus">HCH_05519</name>
</gene>
<accession>Q2SAZ3</accession>
<dbReference type="PANTHER" id="PTHR34069:SF2">
    <property type="entry name" value="BETA-KETOACYL-[ACYL-CARRIER-PROTEIN] SYNTHASE III"/>
    <property type="match status" value="1"/>
</dbReference>
<dbReference type="Proteomes" id="UP000000238">
    <property type="component" value="Chromosome"/>
</dbReference>
<dbReference type="GO" id="GO:0044550">
    <property type="term" value="P:secondary metabolite biosynthetic process"/>
    <property type="evidence" value="ECO:0007669"/>
    <property type="project" value="TreeGrafter"/>
</dbReference>
<dbReference type="Gene3D" id="3.40.47.10">
    <property type="match status" value="1"/>
</dbReference>
<feature type="domain" description="Beta-ketoacyl-[acyl-carrier-protein] synthase III N-terminal" evidence="4">
    <location>
        <begin position="107"/>
        <end position="183"/>
    </location>
</feature>
<sequence>MSFVIRSSACYLPQGKVSAEELDQRLSLEPGTCRRRYGVDYRHYASPSETALFMGAEAARAALDRAELQWADIDLLVCASGTPHQALPYNAAGILAELQIAEPLATMDVNASCLSFLAALEFSHCAIASGRYRRVMIVSSEVAKIGVQDVKPETATLFADGAAAFVLEASKNSAGLLTSLFQTYPEGYSLCQIRAGGSGLHPTRNPMEAVAEGSYFEMHGKALYKMVSKLAPDFIRHGLGKAQLTLSDIAHIVPHQASHAGLAHLVHRLGLDNDKVVNLFATMGNQVAASLPIALDHLLRNKRVARGEQVMLFGSAAGLSLGLGVLSL</sequence>
<dbReference type="OrthoDB" id="4336181at2"/>
<feature type="domain" description="Beta-ketoacyl-[acyl-carrier-protein] synthase III C-terminal" evidence="3">
    <location>
        <begin position="240"/>
        <end position="326"/>
    </location>
</feature>
<evidence type="ECO:0000259" key="3">
    <source>
        <dbReference type="Pfam" id="PF08541"/>
    </source>
</evidence>
<keyword evidence="1" id="KW-0808">Transferase</keyword>
<organism evidence="5 6">
    <name type="scientific">Hahella chejuensis (strain KCTC 2396)</name>
    <dbReference type="NCBI Taxonomy" id="349521"/>
    <lineage>
        <taxon>Bacteria</taxon>
        <taxon>Pseudomonadati</taxon>
        <taxon>Pseudomonadota</taxon>
        <taxon>Gammaproteobacteria</taxon>
        <taxon>Oceanospirillales</taxon>
        <taxon>Hahellaceae</taxon>
        <taxon>Hahella</taxon>
    </lineage>
</organism>
<dbReference type="InterPro" id="IPR013747">
    <property type="entry name" value="ACP_syn_III_C"/>
</dbReference>
<dbReference type="InterPro" id="IPR013751">
    <property type="entry name" value="ACP_syn_III_N"/>
</dbReference>
<evidence type="ECO:0000313" key="6">
    <source>
        <dbReference type="Proteomes" id="UP000000238"/>
    </source>
</evidence>
<dbReference type="EMBL" id="CP000155">
    <property type="protein sequence ID" value="ABC32181.1"/>
    <property type="molecule type" value="Genomic_DNA"/>
</dbReference>
<dbReference type="eggNOG" id="COG0332">
    <property type="taxonomic scope" value="Bacteria"/>
</dbReference>
<dbReference type="RefSeq" id="WP_011399244.1">
    <property type="nucleotide sequence ID" value="NC_007645.1"/>
</dbReference>
<dbReference type="STRING" id="349521.HCH_05519"/>
<reference evidence="5 6" key="1">
    <citation type="journal article" date="2005" name="Nucleic Acids Res.">
        <title>Genomic blueprint of Hahella chejuensis, a marine microbe producing an algicidal agent.</title>
        <authorList>
            <person name="Jeong H."/>
            <person name="Yim J.H."/>
            <person name="Lee C."/>
            <person name="Choi S.-H."/>
            <person name="Park Y.K."/>
            <person name="Yoon S.H."/>
            <person name="Hur C.-G."/>
            <person name="Kang H.-Y."/>
            <person name="Kim D."/>
            <person name="Lee H.H."/>
            <person name="Park K.H."/>
            <person name="Park S.-H."/>
            <person name="Park H.-S."/>
            <person name="Lee H.K."/>
            <person name="Oh T.K."/>
            <person name="Kim J.F."/>
        </authorList>
    </citation>
    <scope>NUCLEOTIDE SEQUENCE [LARGE SCALE GENOMIC DNA]</scope>
    <source>
        <strain evidence="5 6">KCTC 2396</strain>
    </source>
</reference>
<dbReference type="Pfam" id="PF08545">
    <property type="entry name" value="ACP_syn_III"/>
    <property type="match status" value="1"/>
</dbReference>
<dbReference type="GO" id="GO:0004315">
    <property type="term" value="F:3-oxoacyl-[acyl-carrier-protein] synthase activity"/>
    <property type="evidence" value="ECO:0007669"/>
    <property type="project" value="InterPro"/>
</dbReference>
<dbReference type="InterPro" id="IPR016039">
    <property type="entry name" value="Thiolase-like"/>
</dbReference>
<dbReference type="PANTHER" id="PTHR34069">
    <property type="entry name" value="3-OXOACYL-[ACYL-CARRIER-PROTEIN] SYNTHASE 3"/>
    <property type="match status" value="1"/>
</dbReference>
<dbReference type="KEGG" id="hch:HCH_05519"/>
<dbReference type="HOGENOM" id="CLU_039592_4_2_6"/>
<evidence type="ECO:0000256" key="2">
    <source>
        <dbReference type="ARBA" id="ARBA00023315"/>
    </source>
</evidence>
<name>Q2SAZ3_HAHCH</name>
<dbReference type="CDD" id="cd00830">
    <property type="entry name" value="KAS_III"/>
    <property type="match status" value="1"/>
</dbReference>